<dbReference type="AlphaFoldDB" id="A0A1R3RNQ9"/>
<reference evidence="2" key="1">
    <citation type="journal article" date="2017" name="Genome Biol.">
        <title>Comparative genomics reveals high biological diversity and specific adaptations in the industrially and medically important fungal genus Aspergillus.</title>
        <authorList>
            <person name="de Vries R.P."/>
            <person name="Riley R."/>
            <person name="Wiebenga A."/>
            <person name="Aguilar-Osorio G."/>
            <person name="Amillis S."/>
            <person name="Uchima C.A."/>
            <person name="Anderluh G."/>
            <person name="Asadollahi M."/>
            <person name="Askin M."/>
            <person name="Barry K."/>
            <person name="Battaglia E."/>
            <person name="Bayram O."/>
            <person name="Benocci T."/>
            <person name="Braus-Stromeyer S.A."/>
            <person name="Caldana C."/>
            <person name="Canovas D."/>
            <person name="Cerqueira G.C."/>
            <person name="Chen F."/>
            <person name="Chen W."/>
            <person name="Choi C."/>
            <person name="Clum A."/>
            <person name="Dos Santos R.A."/>
            <person name="Damasio A.R."/>
            <person name="Diallinas G."/>
            <person name="Emri T."/>
            <person name="Fekete E."/>
            <person name="Flipphi M."/>
            <person name="Freyberg S."/>
            <person name="Gallo A."/>
            <person name="Gournas C."/>
            <person name="Habgood R."/>
            <person name="Hainaut M."/>
            <person name="Harispe M.L."/>
            <person name="Henrissat B."/>
            <person name="Hilden K.S."/>
            <person name="Hope R."/>
            <person name="Hossain A."/>
            <person name="Karabika E."/>
            <person name="Karaffa L."/>
            <person name="Karanyi Z."/>
            <person name="Krasevec N."/>
            <person name="Kuo A."/>
            <person name="Kusch H."/>
            <person name="LaButti K."/>
            <person name="Lagendijk E.L."/>
            <person name="Lapidus A."/>
            <person name="Levasseur A."/>
            <person name="Lindquist E."/>
            <person name="Lipzen A."/>
            <person name="Logrieco A.F."/>
            <person name="MacCabe A."/>
            <person name="Maekelae M.R."/>
            <person name="Malavazi I."/>
            <person name="Melin P."/>
            <person name="Meyer V."/>
            <person name="Mielnichuk N."/>
            <person name="Miskei M."/>
            <person name="Molnar A.P."/>
            <person name="Mule G."/>
            <person name="Ngan C.Y."/>
            <person name="Orejas M."/>
            <person name="Orosz E."/>
            <person name="Ouedraogo J.P."/>
            <person name="Overkamp K.M."/>
            <person name="Park H.-S."/>
            <person name="Perrone G."/>
            <person name="Piumi F."/>
            <person name="Punt P.J."/>
            <person name="Ram A.F."/>
            <person name="Ramon A."/>
            <person name="Rauscher S."/>
            <person name="Record E."/>
            <person name="Riano-Pachon D.M."/>
            <person name="Robert V."/>
            <person name="Roehrig J."/>
            <person name="Ruller R."/>
            <person name="Salamov A."/>
            <person name="Salih N.S."/>
            <person name="Samson R.A."/>
            <person name="Sandor E."/>
            <person name="Sanguinetti M."/>
            <person name="Schuetze T."/>
            <person name="Sepcic K."/>
            <person name="Shelest E."/>
            <person name="Sherlock G."/>
            <person name="Sophianopoulou V."/>
            <person name="Squina F.M."/>
            <person name="Sun H."/>
            <person name="Susca A."/>
            <person name="Todd R.B."/>
            <person name="Tsang A."/>
            <person name="Unkles S.E."/>
            <person name="van de Wiele N."/>
            <person name="van Rossen-Uffink D."/>
            <person name="Oliveira J.V."/>
            <person name="Vesth T.C."/>
            <person name="Visser J."/>
            <person name="Yu J.-H."/>
            <person name="Zhou M."/>
            <person name="Andersen M.R."/>
            <person name="Archer D.B."/>
            <person name="Baker S.E."/>
            <person name="Benoit I."/>
            <person name="Brakhage A.A."/>
            <person name="Braus G.H."/>
            <person name="Fischer R."/>
            <person name="Frisvad J.C."/>
            <person name="Goldman G.H."/>
            <person name="Houbraken J."/>
            <person name="Oakley B."/>
            <person name="Pocsi I."/>
            <person name="Scazzocchio C."/>
            <person name="Seiboth B."/>
            <person name="vanKuyk P.A."/>
            <person name="Wortman J."/>
            <person name="Dyer P.S."/>
            <person name="Grigoriev I.V."/>
        </authorList>
    </citation>
    <scope>NUCLEOTIDE SEQUENCE [LARGE SCALE GENOMIC DNA]</scope>
    <source>
        <strain evidence="2">ITEM 5010</strain>
    </source>
</reference>
<evidence type="ECO:0000313" key="2">
    <source>
        <dbReference type="Proteomes" id="UP000188318"/>
    </source>
</evidence>
<accession>A0A1R3RNQ9</accession>
<protein>
    <submittedName>
        <fullName evidence="1">Uncharacterized protein</fullName>
    </submittedName>
</protein>
<dbReference type="VEuPathDB" id="FungiDB:ASPCADRAFT_207474"/>
<feature type="non-terminal residue" evidence="1">
    <location>
        <position position="83"/>
    </location>
</feature>
<organism evidence="1 2">
    <name type="scientific">Aspergillus carbonarius (strain ITEM 5010)</name>
    <dbReference type="NCBI Taxonomy" id="602072"/>
    <lineage>
        <taxon>Eukaryota</taxon>
        <taxon>Fungi</taxon>
        <taxon>Dikarya</taxon>
        <taxon>Ascomycota</taxon>
        <taxon>Pezizomycotina</taxon>
        <taxon>Eurotiomycetes</taxon>
        <taxon>Eurotiomycetidae</taxon>
        <taxon>Eurotiales</taxon>
        <taxon>Aspergillaceae</taxon>
        <taxon>Aspergillus</taxon>
        <taxon>Aspergillus subgen. Circumdati</taxon>
    </lineage>
</organism>
<proteinExistence type="predicted"/>
<evidence type="ECO:0000313" key="1">
    <source>
        <dbReference type="EMBL" id="OOF96108.1"/>
    </source>
</evidence>
<gene>
    <name evidence="1" type="ORF">ASPCADRAFT_207474</name>
</gene>
<keyword evidence="2" id="KW-1185">Reference proteome</keyword>
<dbReference type="Proteomes" id="UP000188318">
    <property type="component" value="Unassembled WGS sequence"/>
</dbReference>
<dbReference type="EMBL" id="KV907499">
    <property type="protein sequence ID" value="OOF96108.1"/>
    <property type="molecule type" value="Genomic_DNA"/>
</dbReference>
<name>A0A1R3RNQ9_ASPC5</name>
<sequence>MRMAYIIATQREVAEVTSREKSANDSWRLILLQSSSDVILSNSRKRLGVSFPNHHGFTVLPRPYLLCLDLRLPATNTVRCTDD</sequence>